<protein>
    <submittedName>
        <fullName evidence="2">Uncharacterized protein</fullName>
    </submittedName>
</protein>
<dbReference type="EMBL" id="CP104214">
    <property type="protein sequence ID" value="UWX69911.1"/>
    <property type="molecule type" value="Genomic_DNA"/>
</dbReference>
<feature type="compositionally biased region" description="Basic residues" evidence="1">
    <location>
        <begin position="52"/>
        <end position="77"/>
    </location>
</feature>
<dbReference type="Proteomes" id="UP001059745">
    <property type="component" value="Chromosome 1"/>
</dbReference>
<gene>
    <name evidence="2" type="ORF">NYZ96_17230</name>
</gene>
<feature type="region of interest" description="Disordered" evidence="1">
    <location>
        <begin position="52"/>
        <end position="85"/>
    </location>
</feature>
<organism evidence="2 3">
    <name type="scientific">Burkholderia gladioli</name>
    <name type="common">Pseudomonas marginata</name>
    <name type="synonym">Phytomonas marginata</name>
    <dbReference type="NCBI Taxonomy" id="28095"/>
    <lineage>
        <taxon>Bacteria</taxon>
        <taxon>Pseudomonadati</taxon>
        <taxon>Pseudomonadota</taxon>
        <taxon>Betaproteobacteria</taxon>
        <taxon>Burkholderiales</taxon>
        <taxon>Burkholderiaceae</taxon>
        <taxon>Burkholderia</taxon>
    </lineage>
</organism>
<dbReference type="RefSeq" id="WP_124083956.1">
    <property type="nucleotide sequence ID" value="NZ_CADEVX010000001.1"/>
</dbReference>
<reference evidence="2" key="1">
    <citation type="submission" date="2022-09" db="EMBL/GenBank/DDBJ databases">
        <title>Genomic of Burkholderia gladioli.</title>
        <authorList>
            <person name="Wu H."/>
        </authorList>
    </citation>
    <scope>NUCLEOTIDE SEQUENCE</scope>
    <source>
        <strain evidence="2">ZN-S4</strain>
    </source>
</reference>
<evidence type="ECO:0000313" key="3">
    <source>
        <dbReference type="Proteomes" id="UP001059745"/>
    </source>
</evidence>
<name>A0AB38TND6_BURGA</name>
<proteinExistence type="predicted"/>
<accession>A0AB38TND6</accession>
<dbReference type="AlphaFoldDB" id="A0AB38TND6"/>
<evidence type="ECO:0000256" key="1">
    <source>
        <dbReference type="SAM" id="MobiDB-lite"/>
    </source>
</evidence>
<evidence type="ECO:0000313" key="2">
    <source>
        <dbReference type="EMBL" id="UWX69911.1"/>
    </source>
</evidence>
<sequence>MNHLYESDAVARKRPTIEIARRRRSNHFCDAIDAAGAMLFAFDRIRPTIGRAARRAREGRRRRRAAAARDKPRRQQKTRLAAGFS</sequence>